<proteinExistence type="inferred from homology"/>
<protein>
    <recommendedName>
        <fullName evidence="2">non-specific serine/threonine protein kinase</fullName>
        <ecNumber evidence="2">2.7.11.1</ecNumber>
    </recommendedName>
</protein>
<dbReference type="SUPFAM" id="SSF56112">
    <property type="entry name" value="Protein kinase-like (PK-like)"/>
    <property type="match status" value="1"/>
</dbReference>
<dbReference type="PROSITE" id="PS00107">
    <property type="entry name" value="PROTEIN_KINASE_ATP"/>
    <property type="match status" value="1"/>
</dbReference>
<dbReference type="GO" id="GO:0005524">
    <property type="term" value="F:ATP binding"/>
    <property type="evidence" value="ECO:0007669"/>
    <property type="project" value="UniProtKB-UniRule"/>
</dbReference>
<keyword evidence="5" id="KW-0732">Signal</keyword>
<dbReference type="OrthoDB" id="136386at2"/>
<dbReference type="CDD" id="cd14014">
    <property type="entry name" value="STKc_PknB_like"/>
    <property type="match status" value="1"/>
</dbReference>
<evidence type="ECO:0000259" key="13">
    <source>
        <dbReference type="PROSITE" id="PS50011"/>
    </source>
</evidence>
<dbReference type="InterPro" id="IPR008271">
    <property type="entry name" value="Ser/Thr_kinase_AS"/>
</dbReference>
<evidence type="ECO:0000256" key="10">
    <source>
        <dbReference type="ARBA" id="ARBA00048679"/>
    </source>
</evidence>
<keyword evidence="15" id="KW-1185">Reference proteome</keyword>
<comment type="catalytic activity">
    <reaction evidence="10">
        <text>L-seryl-[protein] + ATP = O-phospho-L-seryl-[protein] + ADP + H(+)</text>
        <dbReference type="Rhea" id="RHEA:17989"/>
        <dbReference type="Rhea" id="RHEA-COMP:9863"/>
        <dbReference type="Rhea" id="RHEA-COMP:11604"/>
        <dbReference type="ChEBI" id="CHEBI:15378"/>
        <dbReference type="ChEBI" id="CHEBI:29999"/>
        <dbReference type="ChEBI" id="CHEBI:30616"/>
        <dbReference type="ChEBI" id="CHEBI:83421"/>
        <dbReference type="ChEBI" id="CHEBI:456216"/>
        <dbReference type="EC" id="2.7.11.1"/>
    </reaction>
</comment>
<dbReference type="SUPFAM" id="SSF53822">
    <property type="entry name" value="Periplasmic binding protein-like I"/>
    <property type="match status" value="1"/>
</dbReference>
<dbReference type="PROSITE" id="PS50011">
    <property type="entry name" value="PROTEIN_KINASE_DOM"/>
    <property type="match status" value="1"/>
</dbReference>
<evidence type="ECO:0000256" key="11">
    <source>
        <dbReference type="PROSITE-ProRule" id="PRU10141"/>
    </source>
</evidence>
<keyword evidence="3" id="KW-0723">Serine/threonine-protein kinase</keyword>
<keyword evidence="7" id="KW-0418">Kinase</keyword>
<evidence type="ECO:0000256" key="3">
    <source>
        <dbReference type="ARBA" id="ARBA00022527"/>
    </source>
</evidence>
<dbReference type="InterPro" id="IPR017441">
    <property type="entry name" value="Protein_kinase_ATP_BS"/>
</dbReference>
<keyword evidence="4" id="KW-0808">Transferase</keyword>
<dbReference type="InterPro" id="IPR028082">
    <property type="entry name" value="Peripla_BP_I"/>
</dbReference>
<gene>
    <name evidence="14" type="ORF">KTT_11620</name>
</gene>
<dbReference type="InterPro" id="IPR028081">
    <property type="entry name" value="Leu-bd"/>
</dbReference>
<dbReference type="EMBL" id="BIFR01000001">
    <property type="protein sequence ID" value="GCE11303.1"/>
    <property type="molecule type" value="Genomic_DNA"/>
</dbReference>
<comment type="caution">
    <text evidence="14">The sequence shown here is derived from an EMBL/GenBank/DDBJ whole genome shotgun (WGS) entry which is preliminary data.</text>
</comment>
<dbReference type="GO" id="GO:0004674">
    <property type="term" value="F:protein serine/threonine kinase activity"/>
    <property type="evidence" value="ECO:0007669"/>
    <property type="project" value="UniProtKB-KW"/>
</dbReference>
<evidence type="ECO:0000256" key="6">
    <source>
        <dbReference type="ARBA" id="ARBA00022741"/>
    </source>
</evidence>
<dbReference type="Pfam" id="PF13458">
    <property type="entry name" value="Peripla_BP_6"/>
    <property type="match status" value="1"/>
</dbReference>
<dbReference type="PANTHER" id="PTHR24363:SF0">
    <property type="entry name" value="SERINE_THREONINE KINASE LIKE DOMAIN CONTAINING 1"/>
    <property type="match status" value="1"/>
</dbReference>
<evidence type="ECO:0000256" key="7">
    <source>
        <dbReference type="ARBA" id="ARBA00022777"/>
    </source>
</evidence>
<keyword evidence="12" id="KW-0472">Membrane</keyword>
<dbReference type="InterPro" id="IPR026870">
    <property type="entry name" value="Zinc_ribbon_dom"/>
</dbReference>
<dbReference type="Gene3D" id="3.40.50.2300">
    <property type="match status" value="2"/>
</dbReference>
<evidence type="ECO:0000313" key="15">
    <source>
        <dbReference type="Proteomes" id="UP000287352"/>
    </source>
</evidence>
<dbReference type="PROSITE" id="PS00108">
    <property type="entry name" value="PROTEIN_KINASE_ST"/>
    <property type="match status" value="1"/>
</dbReference>
<evidence type="ECO:0000256" key="12">
    <source>
        <dbReference type="SAM" id="Phobius"/>
    </source>
</evidence>
<name>A0A401ZWQ8_9CHLR</name>
<dbReference type="AlphaFoldDB" id="A0A401ZWQ8"/>
<comment type="similarity">
    <text evidence="1">Belongs to the leucine-binding protein family.</text>
</comment>
<dbReference type="Pfam" id="PF00069">
    <property type="entry name" value="Pkinase"/>
    <property type="match status" value="1"/>
</dbReference>
<dbReference type="Gene3D" id="1.10.510.10">
    <property type="entry name" value="Transferase(Phosphotransferase) domain 1"/>
    <property type="match status" value="1"/>
</dbReference>
<comment type="catalytic activity">
    <reaction evidence="9">
        <text>L-threonyl-[protein] + ATP = O-phospho-L-threonyl-[protein] + ADP + H(+)</text>
        <dbReference type="Rhea" id="RHEA:46608"/>
        <dbReference type="Rhea" id="RHEA-COMP:11060"/>
        <dbReference type="Rhea" id="RHEA-COMP:11605"/>
        <dbReference type="ChEBI" id="CHEBI:15378"/>
        <dbReference type="ChEBI" id="CHEBI:30013"/>
        <dbReference type="ChEBI" id="CHEBI:30616"/>
        <dbReference type="ChEBI" id="CHEBI:61977"/>
        <dbReference type="ChEBI" id="CHEBI:456216"/>
        <dbReference type="EC" id="2.7.11.1"/>
    </reaction>
</comment>
<dbReference type="SMART" id="SM00220">
    <property type="entry name" value="S_TKc"/>
    <property type="match status" value="1"/>
</dbReference>
<sequence>MECPYCNAENRDGVRYCSSCGRLLQASSAALPKAGRTLLPGAKLQGGRYVIQRVLGQGGMGAALLAVDMRVDSKLVVIKELLSDAVDQAAREDDVRNFKREMATLAHIDHPLVPNVTDHFQEDTRYFLVQEYVEGENLEERLERTAQPMGEREALIAISEILDVLDYLSHQTPPIVHRDIKPANIIIGTRDRRAHLVDFGIARADETRNARRKQTTALGTPGYAPPEQYQGNADPRSDLYALAATLHHLLTNRDPRNSAPFAYPAVRLLNPQLSPEIEQFLQKALQNDVNKRFQSASAMKQEIDLILRQRFGLAGNIDSYLLGTSGAMQAIQSQPSPSQSGGYNTYNTYNQQATLPVYNQSQPVPAMAAPPPPPTFTPKKKRRIWPLLIFLAIVVVAVSVGASVLHLGANGSNKPNSTPTATIPATGLGITRLQGEPIGISDGSFAFDTTLPDGSLKAQAAQAFKQNSGDSNRVISLLNAGVEQSANDAESLIYLEDIRVANSGSPYLTLVIATMLTGDNGTITIGRDDLQGAYVAQKEYNSHSKLHNGTQVRLLIANTGSTQEGVAPVAQQIVQLSHADATFVGVMGWPYSSRTLAALKTLADAHIPLVSQTASSDLLTQASPYFFRVVPSNKVQGIAGANYAEQTLHASRVAMFSDDGDAYSQSLAQDFARKFTDDGKSIVVQEKYTVGKPQMLPGLLKDALSKEPDLIYFSGYSSDLSILLENLPAGSTLPILGGDALYELGGYPPEARSGFKHLHFTAFAYPDEWSILGYGGQQPDFFGAYAANFNANGKQSGGAYGFTRSDNDAMLSYDATVVLLNAANLAYNLGKQKITPQDLQQGLSQIKGDNTVQGVSGQIAFGSDGDPVDKAIVVLYVDDNGHIHMESALGRFLK</sequence>
<evidence type="ECO:0000256" key="5">
    <source>
        <dbReference type="ARBA" id="ARBA00022729"/>
    </source>
</evidence>
<feature type="domain" description="Protein kinase" evidence="13">
    <location>
        <begin position="49"/>
        <end position="307"/>
    </location>
</feature>
<dbReference type="PANTHER" id="PTHR24363">
    <property type="entry name" value="SERINE/THREONINE PROTEIN KINASE"/>
    <property type="match status" value="1"/>
</dbReference>
<dbReference type="Proteomes" id="UP000287352">
    <property type="component" value="Unassembled WGS sequence"/>
</dbReference>
<dbReference type="Gene3D" id="3.30.200.20">
    <property type="entry name" value="Phosphorylase Kinase, domain 1"/>
    <property type="match status" value="1"/>
</dbReference>
<dbReference type="InterPro" id="IPR011009">
    <property type="entry name" value="Kinase-like_dom_sf"/>
</dbReference>
<keyword evidence="12" id="KW-1133">Transmembrane helix</keyword>
<dbReference type="RefSeq" id="WP_126579029.1">
    <property type="nucleotide sequence ID" value="NZ_BIFR01000001.1"/>
</dbReference>
<feature type="transmembrane region" description="Helical" evidence="12">
    <location>
        <begin position="387"/>
        <end position="409"/>
    </location>
</feature>
<evidence type="ECO:0000256" key="4">
    <source>
        <dbReference type="ARBA" id="ARBA00022679"/>
    </source>
</evidence>
<organism evidence="14 15">
    <name type="scientific">Tengunoibacter tsumagoiensis</name>
    <dbReference type="NCBI Taxonomy" id="2014871"/>
    <lineage>
        <taxon>Bacteria</taxon>
        <taxon>Bacillati</taxon>
        <taxon>Chloroflexota</taxon>
        <taxon>Ktedonobacteria</taxon>
        <taxon>Ktedonobacterales</taxon>
        <taxon>Dictyobacteraceae</taxon>
        <taxon>Tengunoibacter</taxon>
    </lineage>
</organism>
<keyword evidence="6 11" id="KW-0547">Nucleotide-binding</keyword>
<keyword evidence="12" id="KW-0812">Transmembrane</keyword>
<keyword evidence="8 11" id="KW-0067">ATP-binding</keyword>
<feature type="binding site" evidence="11">
    <location>
        <position position="79"/>
    </location>
    <ligand>
        <name>ATP</name>
        <dbReference type="ChEBI" id="CHEBI:30616"/>
    </ligand>
</feature>
<dbReference type="EC" id="2.7.11.1" evidence="2"/>
<evidence type="ECO:0000256" key="1">
    <source>
        <dbReference type="ARBA" id="ARBA00010062"/>
    </source>
</evidence>
<dbReference type="InterPro" id="IPR000719">
    <property type="entry name" value="Prot_kinase_dom"/>
</dbReference>
<evidence type="ECO:0000256" key="9">
    <source>
        <dbReference type="ARBA" id="ARBA00047899"/>
    </source>
</evidence>
<accession>A0A401ZWQ8</accession>
<evidence type="ECO:0000256" key="2">
    <source>
        <dbReference type="ARBA" id="ARBA00012513"/>
    </source>
</evidence>
<evidence type="ECO:0000313" key="14">
    <source>
        <dbReference type="EMBL" id="GCE11303.1"/>
    </source>
</evidence>
<evidence type="ECO:0000256" key="8">
    <source>
        <dbReference type="ARBA" id="ARBA00022840"/>
    </source>
</evidence>
<reference evidence="15" key="1">
    <citation type="submission" date="2018-12" db="EMBL/GenBank/DDBJ databases">
        <title>Tengunoibacter tsumagoiensis gen. nov., sp. nov., Dictyobacter kobayashii sp. nov., D. alpinus sp. nov., and D. joshuensis sp. nov. and description of Dictyobacteraceae fam. nov. within the order Ktedonobacterales isolated from Tengu-no-mugimeshi.</title>
        <authorList>
            <person name="Wang C.M."/>
            <person name="Zheng Y."/>
            <person name="Sakai Y."/>
            <person name="Toyoda A."/>
            <person name="Minakuchi Y."/>
            <person name="Abe K."/>
            <person name="Yokota A."/>
            <person name="Yabe S."/>
        </authorList>
    </citation>
    <scope>NUCLEOTIDE SEQUENCE [LARGE SCALE GENOMIC DNA]</scope>
    <source>
        <strain evidence="15">Uno3</strain>
    </source>
</reference>
<dbReference type="Pfam" id="PF13240">
    <property type="entry name" value="Zn_Ribbon_1"/>
    <property type="match status" value="1"/>
</dbReference>